<keyword evidence="2" id="KW-1185">Reference proteome</keyword>
<accession>A0AC60PMD3</accession>
<organism evidence="1 2">
    <name type="scientific">Ixodes persulcatus</name>
    <name type="common">Taiga tick</name>
    <dbReference type="NCBI Taxonomy" id="34615"/>
    <lineage>
        <taxon>Eukaryota</taxon>
        <taxon>Metazoa</taxon>
        <taxon>Ecdysozoa</taxon>
        <taxon>Arthropoda</taxon>
        <taxon>Chelicerata</taxon>
        <taxon>Arachnida</taxon>
        <taxon>Acari</taxon>
        <taxon>Parasitiformes</taxon>
        <taxon>Ixodida</taxon>
        <taxon>Ixodoidea</taxon>
        <taxon>Ixodidae</taxon>
        <taxon>Ixodinae</taxon>
        <taxon>Ixodes</taxon>
    </lineage>
</organism>
<comment type="caution">
    <text evidence="1">The sequence shown here is derived from an EMBL/GenBank/DDBJ whole genome shotgun (WGS) entry which is preliminary data.</text>
</comment>
<dbReference type="EMBL" id="JABSTQ010010270">
    <property type="protein sequence ID" value="KAG0422120.1"/>
    <property type="molecule type" value="Genomic_DNA"/>
</dbReference>
<protein>
    <submittedName>
        <fullName evidence="1">Uncharacterized protein</fullName>
    </submittedName>
</protein>
<sequence length="174" mass="18623">MSSRNNFRSFEGTDSLCKHISSDAAAPHMNEVSVKKAPQLRMRAASFVRIVQGLVAYYGALSGCLAGYGNGLRAGEEEADGTLEKRGKLSLPWLHPVSSARAVLHPAGPGSGETKRPPKLPEKRRAIIERSDRFQGNVDEPRAPGRFLGLSQNRNDHLCMAVSGGLSSAGPGPF</sequence>
<gene>
    <name evidence="1" type="ORF">HPB47_002042</name>
</gene>
<evidence type="ECO:0000313" key="1">
    <source>
        <dbReference type="EMBL" id="KAG0422120.1"/>
    </source>
</evidence>
<proteinExistence type="predicted"/>
<name>A0AC60PMD3_IXOPE</name>
<dbReference type="Proteomes" id="UP000805193">
    <property type="component" value="Unassembled WGS sequence"/>
</dbReference>
<evidence type="ECO:0000313" key="2">
    <source>
        <dbReference type="Proteomes" id="UP000805193"/>
    </source>
</evidence>
<reference evidence="1 2" key="1">
    <citation type="journal article" date="2020" name="Cell">
        <title>Large-Scale Comparative Analyses of Tick Genomes Elucidate Their Genetic Diversity and Vector Capacities.</title>
        <authorList>
            <consortium name="Tick Genome and Microbiome Consortium (TIGMIC)"/>
            <person name="Jia N."/>
            <person name="Wang J."/>
            <person name="Shi W."/>
            <person name="Du L."/>
            <person name="Sun Y."/>
            <person name="Zhan W."/>
            <person name="Jiang J.F."/>
            <person name="Wang Q."/>
            <person name="Zhang B."/>
            <person name="Ji P."/>
            <person name="Bell-Sakyi L."/>
            <person name="Cui X.M."/>
            <person name="Yuan T.T."/>
            <person name="Jiang B.G."/>
            <person name="Yang W.F."/>
            <person name="Lam T.T."/>
            <person name="Chang Q.C."/>
            <person name="Ding S.J."/>
            <person name="Wang X.J."/>
            <person name="Zhu J.G."/>
            <person name="Ruan X.D."/>
            <person name="Zhao L."/>
            <person name="Wei J.T."/>
            <person name="Ye R.Z."/>
            <person name="Que T.C."/>
            <person name="Du C.H."/>
            <person name="Zhou Y.H."/>
            <person name="Cheng J.X."/>
            <person name="Dai P.F."/>
            <person name="Guo W.B."/>
            <person name="Han X.H."/>
            <person name="Huang E.J."/>
            <person name="Li L.F."/>
            <person name="Wei W."/>
            <person name="Gao Y.C."/>
            <person name="Liu J.Z."/>
            <person name="Shao H.Z."/>
            <person name="Wang X."/>
            <person name="Wang C.C."/>
            <person name="Yang T.C."/>
            <person name="Huo Q.B."/>
            <person name="Li W."/>
            <person name="Chen H.Y."/>
            <person name="Chen S.E."/>
            <person name="Zhou L.G."/>
            <person name="Ni X.B."/>
            <person name="Tian J.H."/>
            <person name="Sheng Y."/>
            <person name="Liu T."/>
            <person name="Pan Y.S."/>
            <person name="Xia L.Y."/>
            <person name="Li J."/>
            <person name="Zhao F."/>
            <person name="Cao W.C."/>
        </authorList>
    </citation>
    <scope>NUCLEOTIDE SEQUENCE [LARGE SCALE GENOMIC DNA]</scope>
    <source>
        <strain evidence="1">Iper-2018</strain>
    </source>
</reference>